<organism evidence="1 2">
    <name type="scientific">Capsicum annuum</name>
    <name type="common">Capsicum pepper</name>
    <dbReference type="NCBI Taxonomy" id="4072"/>
    <lineage>
        <taxon>Eukaryota</taxon>
        <taxon>Viridiplantae</taxon>
        <taxon>Streptophyta</taxon>
        <taxon>Embryophyta</taxon>
        <taxon>Tracheophyta</taxon>
        <taxon>Spermatophyta</taxon>
        <taxon>Magnoliopsida</taxon>
        <taxon>eudicotyledons</taxon>
        <taxon>Gunneridae</taxon>
        <taxon>Pentapetalae</taxon>
        <taxon>asterids</taxon>
        <taxon>lamiids</taxon>
        <taxon>Solanales</taxon>
        <taxon>Solanaceae</taxon>
        <taxon>Solanoideae</taxon>
        <taxon>Capsiceae</taxon>
        <taxon>Capsicum</taxon>
    </lineage>
</organism>
<reference evidence="1 2" key="1">
    <citation type="journal article" date="2014" name="Nat. Genet.">
        <title>Genome sequence of the hot pepper provides insights into the evolution of pungency in Capsicum species.</title>
        <authorList>
            <person name="Kim S."/>
            <person name="Park M."/>
            <person name="Yeom S.I."/>
            <person name="Kim Y.M."/>
            <person name="Lee J.M."/>
            <person name="Lee H.A."/>
            <person name="Seo E."/>
            <person name="Choi J."/>
            <person name="Cheong K."/>
            <person name="Kim K.T."/>
            <person name="Jung K."/>
            <person name="Lee G.W."/>
            <person name="Oh S.K."/>
            <person name="Bae C."/>
            <person name="Kim S.B."/>
            <person name="Lee H.Y."/>
            <person name="Kim S.Y."/>
            <person name="Kim M.S."/>
            <person name="Kang B.C."/>
            <person name="Jo Y.D."/>
            <person name="Yang H.B."/>
            <person name="Jeong H.J."/>
            <person name="Kang W.H."/>
            <person name="Kwon J.K."/>
            <person name="Shin C."/>
            <person name="Lim J.Y."/>
            <person name="Park J.H."/>
            <person name="Huh J.H."/>
            <person name="Kim J.S."/>
            <person name="Kim B.D."/>
            <person name="Cohen O."/>
            <person name="Paran I."/>
            <person name="Suh M.C."/>
            <person name="Lee S.B."/>
            <person name="Kim Y.K."/>
            <person name="Shin Y."/>
            <person name="Noh S.J."/>
            <person name="Park J."/>
            <person name="Seo Y.S."/>
            <person name="Kwon S.Y."/>
            <person name="Kim H.A."/>
            <person name="Park J.M."/>
            <person name="Kim H.J."/>
            <person name="Choi S.B."/>
            <person name="Bosland P.W."/>
            <person name="Reeves G."/>
            <person name="Jo S.H."/>
            <person name="Lee B.W."/>
            <person name="Cho H.T."/>
            <person name="Choi H.S."/>
            <person name="Lee M.S."/>
            <person name="Yu Y."/>
            <person name="Do Choi Y."/>
            <person name="Park B.S."/>
            <person name="van Deynze A."/>
            <person name="Ashrafi H."/>
            <person name="Hill T."/>
            <person name="Kim W.T."/>
            <person name="Pai H.S."/>
            <person name="Ahn H.K."/>
            <person name="Yeam I."/>
            <person name="Giovannoni J.J."/>
            <person name="Rose J.K."/>
            <person name="Sorensen I."/>
            <person name="Lee S.J."/>
            <person name="Kim R.W."/>
            <person name="Choi I.Y."/>
            <person name="Choi B.S."/>
            <person name="Lim J.S."/>
            <person name="Lee Y.H."/>
            <person name="Choi D."/>
        </authorList>
    </citation>
    <scope>NUCLEOTIDE SEQUENCE [LARGE SCALE GENOMIC DNA]</scope>
    <source>
        <strain evidence="2">cv. CM334</strain>
    </source>
</reference>
<accession>A0A2G3A065</accession>
<dbReference type="Proteomes" id="UP000222542">
    <property type="component" value="Unassembled WGS sequence"/>
</dbReference>
<evidence type="ECO:0000313" key="2">
    <source>
        <dbReference type="Proteomes" id="UP000222542"/>
    </source>
</evidence>
<evidence type="ECO:0000313" key="1">
    <source>
        <dbReference type="EMBL" id="PHT87600.1"/>
    </source>
</evidence>
<gene>
    <name evidence="1" type="ORF">T459_09706</name>
</gene>
<dbReference type="Gramene" id="PHT87600">
    <property type="protein sequence ID" value="PHT87600"/>
    <property type="gene ID" value="T459_09706"/>
</dbReference>
<proteinExistence type="predicted"/>
<comment type="caution">
    <text evidence="1">The sequence shown here is derived from an EMBL/GenBank/DDBJ whole genome shotgun (WGS) entry which is preliminary data.</text>
</comment>
<name>A0A2G3A065_CAPAN</name>
<protein>
    <submittedName>
        <fullName evidence="1">Uncharacterized protein</fullName>
    </submittedName>
</protein>
<reference evidence="1 2" key="2">
    <citation type="journal article" date="2017" name="Genome Biol.">
        <title>New reference genome sequences of hot pepper reveal the massive evolution of plant disease-resistance genes by retroduplication.</title>
        <authorList>
            <person name="Kim S."/>
            <person name="Park J."/>
            <person name="Yeom S.I."/>
            <person name="Kim Y.M."/>
            <person name="Seo E."/>
            <person name="Kim K.T."/>
            <person name="Kim M.S."/>
            <person name="Lee J.M."/>
            <person name="Cheong K."/>
            <person name="Shin H.S."/>
            <person name="Kim S.B."/>
            <person name="Han K."/>
            <person name="Lee J."/>
            <person name="Park M."/>
            <person name="Lee H.A."/>
            <person name="Lee H.Y."/>
            <person name="Lee Y."/>
            <person name="Oh S."/>
            <person name="Lee J.H."/>
            <person name="Choi E."/>
            <person name="Choi E."/>
            <person name="Lee S.E."/>
            <person name="Jeon J."/>
            <person name="Kim H."/>
            <person name="Choi G."/>
            <person name="Song H."/>
            <person name="Lee J."/>
            <person name="Lee S.C."/>
            <person name="Kwon J.K."/>
            <person name="Lee H.Y."/>
            <person name="Koo N."/>
            <person name="Hong Y."/>
            <person name="Kim R.W."/>
            <person name="Kang W.H."/>
            <person name="Huh J.H."/>
            <person name="Kang B.C."/>
            <person name="Yang T.J."/>
            <person name="Lee Y.H."/>
            <person name="Bennetzen J.L."/>
            <person name="Choi D."/>
        </authorList>
    </citation>
    <scope>NUCLEOTIDE SEQUENCE [LARGE SCALE GENOMIC DNA]</scope>
    <source>
        <strain evidence="2">cv. CM334</strain>
    </source>
</reference>
<dbReference type="EMBL" id="AYRZ02000003">
    <property type="protein sequence ID" value="PHT87600.1"/>
    <property type="molecule type" value="Genomic_DNA"/>
</dbReference>
<sequence>MMYKFIKATDEKVESQHSAIKNLEFQVSQLATLISGQIQGALPSNIEKNPKEHLKAISLRSGHKSTAKGIEVDKAKVDLIAGLPPPTTVKGKRPPLDMGYRHTSDIGIGTVRSLGPCLGPANEPEQVQVQVQAQERRYPTTTHLQRIEDKIDNFVITQQQMRKDIASIRANLLSSIVNLMWNIENTPNVPNVFSPYVYQNICFPLGNTNLQEQQSMDAYQILYFAMEQQFLFEDALLESTPKTNDFNFDMTSETYQYPGLNNPVSFTDSDIDRILNNLK</sequence>
<dbReference type="AlphaFoldDB" id="A0A2G3A065"/>
<keyword evidence="2" id="KW-1185">Reference proteome</keyword>